<reference evidence="2 3" key="1">
    <citation type="submission" date="2023-11" db="EMBL/GenBank/DDBJ databases">
        <title>Paucibacter sp. nov., isolated from fresh soil in Korea.</title>
        <authorList>
            <person name="Le N.T.T."/>
        </authorList>
    </citation>
    <scope>NUCLEOTIDE SEQUENCE [LARGE SCALE GENOMIC DNA]</scope>
    <source>
        <strain evidence="2 3">R3-3</strain>
    </source>
</reference>
<evidence type="ECO:0008006" key="4">
    <source>
        <dbReference type="Google" id="ProtNLM"/>
    </source>
</evidence>
<dbReference type="SUPFAM" id="SSF159501">
    <property type="entry name" value="EreA/ChaN-like"/>
    <property type="match status" value="1"/>
</dbReference>
<evidence type="ECO:0000313" key="3">
    <source>
        <dbReference type="Proteomes" id="UP001285263"/>
    </source>
</evidence>
<sequence>MKRLVSTVLLLSVLIGRAEAAADCTAQTQLDVATVKTQVFVVGEMHGTAEVPVFVGGLVCSLLQAGRPVMLALERPSSEQAALDRYIESDGSEAERQALLGQGMWVWPMQDGRNSRAMLALIESVRVLRRAGQPIGILAMQHQADPRLPRDRRAMVLAHDLASRMNDRLMADSIAAFFAEHGDYTVVAFAGDYHTATVAPTGTGPGYRPMAQVLEEFLPIFVVGLASTEPGTVWMCSRSNDCGVHPAIQQPLFIEGTRIDAEVKLGRLSASEPAARPSK</sequence>
<comment type="caution">
    <text evidence="2">The sequence shown here is derived from an EMBL/GenBank/DDBJ whole genome shotgun (WGS) entry which is preliminary data.</text>
</comment>
<dbReference type="RefSeq" id="WP_320422083.1">
    <property type="nucleotide sequence ID" value="NZ_JAXCLA010000002.1"/>
</dbReference>
<organism evidence="2 3">
    <name type="scientific">Roseateles agri</name>
    <dbReference type="NCBI Taxonomy" id="3098619"/>
    <lineage>
        <taxon>Bacteria</taxon>
        <taxon>Pseudomonadati</taxon>
        <taxon>Pseudomonadota</taxon>
        <taxon>Betaproteobacteria</taxon>
        <taxon>Burkholderiales</taxon>
        <taxon>Sphaerotilaceae</taxon>
        <taxon>Roseateles</taxon>
    </lineage>
</organism>
<evidence type="ECO:0000313" key="2">
    <source>
        <dbReference type="EMBL" id="MDY0744183.1"/>
    </source>
</evidence>
<keyword evidence="1" id="KW-0732">Signal</keyword>
<feature type="chain" id="PRO_5046081055" description="Haem-binding uptake Tiki superfamily ChaN domain-containing protein" evidence="1">
    <location>
        <begin position="21"/>
        <end position="279"/>
    </location>
</feature>
<accession>A0ABU5DEJ4</accession>
<evidence type="ECO:0000256" key="1">
    <source>
        <dbReference type="SAM" id="SignalP"/>
    </source>
</evidence>
<dbReference type="EMBL" id="JAXCLA010000002">
    <property type="protein sequence ID" value="MDY0744183.1"/>
    <property type="molecule type" value="Genomic_DNA"/>
</dbReference>
<dbReference type="Proteomes" id="UP001285263">
    <property type="component" value="Unassembled WGS sequence"/>
</dbReference>
<proteinExistence type="predicted"/>
<gene>
    <name evidence="2" type="ORF">SNE35_06685</name>
</gene>
<protein>
    <recommendedName>
        <fullName evidence="4">Haem-binding uptake Tiki superfamily ChaN domain-containing protein</fullName>
    </recommendedName>
</protein>
<name>A0ABU5DEJ4_9BURK</name>
<keyword evidence="3" id="KW-1185">Reference proteome</keyword>
<feature type="signal peptide" evidence="1">
    <location>
        <begin position="1"/>
        <end position="20"/>
    </location>
</feature>